<dbReference type="RefSeq" id="XP_001806017.1">
    <property type="nucleotide sequence ID" value="XM_001805965.1"/>
</dbReference>
<dbReference type="HOGENOM" id="CLU_2292679_0_0_1"/>
<reference evidence="3" key="1">
    <citation type="journal article" date="2007" name="Plant Cell">
        <title>Dothideomycete-plant interactions illuminated by genome sequencing and EST analysis of the wheat pathogen Stagonospora nodorum.</title>
        <authorList>
            <person name="Hane J.K."/>
            <person name="Lowe R.G."/>
            <person name="Solomon P.S."/>
            <person name="Tan K.C."/>
            <person name="Schoch C.L."/>
            <person name="Spatafora J.W."/>
            <person name="Crous P.W."/>
            <person name="Kodira C."/>
            <person name="Birren B.W."/>
            <person name="Galagan J.E."/>
            <person name="Torriani S.F."/>
            <person name="McDonald B.A."/>
            <person name="Oliver R.P."/>
        </authorList>
    </citation>
    <scope>NUCLEOTIDE SEQUENCE [LARGE SCALE GENOMIC DNA]</scope>
    <source>
        <strain evidence="3">SN15 / ATCC MYA-4574 / FGSC 10173</strain>
    </source>
</reference>
<gene>
    <name evidence="2" type="ORF">SNOG_15880</name>
</gene>
<dbReference type="STRING" id="321614.Q0TX61"/>
<dbReference type="AlphaFoldDB" id="Q0TX61"/>
<accession>Q0TX61</accession>
<protein>
    <submittedName>
        <fullName evidence="2">Uncharacterized protein</fullName>
    </submittedName>
</protein>
<proteinExistence type="predicted"/>
<feature type="region of interest" description="Disordered" evidence="1">
    <location>
        <begin position="1"/>
        <end position="23"/>
    </location>
</feature>
<dbReference type="EMBL" id="CH445365">
    <property type="protein sequence ID" value="EAT76718.2"/>
    <property type="molecule type" value="Genomic_DNA"/>
</dbReference>
<evidence type="ECO:0000313" key="2">
    <source>
        <dbReference type="EMBL" id="EAT76718.2"/>
    </source>
</evidence>
<name>Q0TX61_PHANO</name>
<dbReference type="GeneID" id="5982947"/>
<organism evidence="2 3">
    <name type="scientific">Phaeosphaeria nodorum (strain SN15 / ATCC MYA-4574 / FGSC 10173)</name>
    <name type="common">Glume blotch fungus</name>
    <name type="synonym">Parastagonospora nodorum</name>
    <dbReference type="NCBI Taxonomy" id="321614"/>
    <lineage>
        <taxon>Eukaryota</taxon>
        <taxon>Fungi</taxon>
        <taxon>Dikarya</taxon>
        <taxon>Ascomycota</taxon>
        <taxon>Pezizomycotina</taxon>
        <taxon>Dothideomycetes</taxon>
        <taxon>Pleosporomycetidae</taxon>
        <taxon>Pleosporales</taxon>
        <taxon>Pleosporineae</taxon>
        <taxon>Phaeosphaeriaceae</taxon>
        <taxon>Parastagonospora</taxon>
    </lineage>
</organism>
<evidence type="ECO:0000256" key="1">
    <source>
        <dbReference type="SAM" id="MobiDB-lite"/>
    </source>
</evidence>
<dbReference type="KEGG" id="pno:SNOG_15880"/>
<sequence length="101" mass="10795">MADKRNSVAGKVATPNLKVGGGSTKDVIDVDSNLYKAVGSRYITCAPNNNVLEGTLFTALQPHQRNCYQHGASPAKPFRHLSPASQGTTTSFPLHTSCHSR</sequence>
<dbReference type="VEuPathDB" id="FungiDB:JI435_158800"/>
<dbReference type="eggNOG" id="KOG4401">
    <property type="taxonomic scope" value="Eukaryota"/>
</dbReference>
<dbReference type="Proteomes" id="UP000001055">
    <property type="component" value="Unassembled WGS sequence"/>
</dbReference>
<dbReference type="InParanoid" id="Q0TX61"/>
<evidence type="ECO:0000313" key="3">
    <source>
        <dbReference type="Proteomes" id="UP000001055"/>
    </source>
</evidence>
<feature type="compositionally biased region" description="Polar residues" evidence="1">
    <location>
        <begin position="83"/>
        <end position="101"/>
    </location>
</feature>
<feature type="region of interest" description="Disordered" evidence="1">
    <location>
        <begin position="68"/>
        <end position="101"/>
    </location>
</feature>